<dbReference type="InterPro" id="IPR052698">
    <property type="entry name" value="MoCofactor_Util/Proc"/>
</dbReference>
<protein>
    <submittedName>
        <fullName evidence="3">Dehydrogenase</fullName>
    </submittedName>
</protein>
<dbReference type="EMBL" id="BMKN01000001">
    <property type="protein sequence ID" value="GGE36990.1"/>
    <property type="molecule type" value="Genomic_DNA"/>
</dbReference>
<proteinExistence type="predicted"/>
<evidence type="ECO:0000259" key="1">
    <source>
        <dbReference type="Pfam" id="PF02625"/>
    </source>
</evidence>
<dbReference type="PANTHER" id="PTHR30388:SF6">
    <property type="entry name" value="XANTHINE DEHYDROGENASE SUBUNIT A-RELATED"/>
    <property type="match status" value="1"/>
</dbReference>
<dbReference type="RefSeq" id="WP_095596954.1">
    <property type="nucleotide sequence ID" value="NZ_BMKN01000001.1"/>
</dbReference>
<dbReference type="AlphaFoldDB" id="A0A917ABI0"/>
<name>A0A917ABI0_9RHOB</name>
<gene>
    <name evidence="3" type="ORF">GCM10011517_00860</name>
</gene>
<dbReference type="Pfam" id="PF13478">
    <property type="entry name" value="XdhC_C"/>
    <property type="match status" value="1"/>
</dbReference>
<evidence type="ECO:0000259" key="2">
    <source>
        <dbReference type="Pfam" id="PF13478"/>
    </source>
</evidence>
<reference evidence="3" key="2">
    <citation type="submission" date="2020-09" db="EMBL/GenBank/DDBJ databases">
        <authorList>
            <person name="Sun Q."/>
            <person name="Zhou Y."/>
        </authorList>
    </citation>
    <scope>NUCLEOTIDE SEQUENCE</scope>
    <source>
        <strain evidence="3">CGMCC 1.16012</strain>
    </source>
</reference>
<accession>A0A917ABI0</accession>
<dbReference type="OrthoDB" id="5242066at2"/>
<feature type="domain" description="XdhC Rossmann" evidence="2">
    <location>
        <begin position="131"/>
        <end position="247"/>
    </location>
</feature>
<dbReference type="InterPro" id="IPR003777">
    <property type="entry name" value="XdhC_CoxI"/>
</dbReference>
<dbReference type="Pfam" id="PF02625">
    <property type="entry name" value="XdhC_CoxI"/>
    <property type="match status" value="1"/>
</dbReference>
<dbReference type="InterPro" id="IPR027051">
    <property type="entry name" value="XdhC_Rossmann_dom"/>
</dbReference>
<dbReference type="Gene3D" id="3.40.50.720">
    <property type="entry name" value="NAD(P)-binding Rossmann-like Domain"/>
    <property type="match status" value="1"/>
</dbReference>
<keyword evidence="4" id="KW-1185">Reference proteome</keyword>
<dbReference type="Proteomes" id="UP000606730">
    <property type="component" value="Unassembled WGS sequence"/>
</dbReference>
<reference evidence="3" key="1">
    <citation type="journal article" date="2014" name="Int. J. Syst. Evol. Microbiol.">
        <title>Complete genome sequence of Corynebacterium casei LMG S-19264T (=DSM 44701T), isolated from a smear-ripened cheese.</title>
        <authorList>
            <consortium name="US DOE Joint Genome Institute (JGI-PGF)"/>
            <person name="Walter F."/>
            <person name="Albersmeier A."/>
            <person name="Kalinowski J."/>
            <person name="Ruckert C."/>
        </authorList>
    </citation>
    <scope>NUCLEOTIDE SEQUENCE</scope>
    <source>
        <strain evidence="3">CGMCC 1.16012</strain>
    </source>
</reference>
<feature type="domain" description="XdhC- CoxI" evidence="1">
    <location>
        <begin position="19"/>
        <end position="84"/>
    </location>
</feature>
<comment type="caution">
    <text evidence="3">The sequence shown here is derived from an EMBL/GenBank/DDBJ whole genome shotgun (WGS) entry which is preliminary data.</text>
</comment>
<organism evidence="3 4">
    <name type="scientific">Actibacterium pelagium</name>
    <dbReference type="NCBI Taxonomy" id="2029103"/>
    <lineage>
        <taxon>Bacteria</taxon>
        <taxon>Pseudomonadati</taxon>
        <taxon>Pseudomonadota</taxon>
        <taxon>Alphaproteobacteria</taxon>
        <taxon>Rhodobacterales</taxon>
        <taxon>Roseobacteraceae</taxon>
        <taxon>Actibacterium</taxon>
    </lineage>
</organism>
<dbReference type="PANTHER" id="PTHR30388">
    <property type="entry name" value="ALDEHYDE OXIDOREDUCTASE MOLYBDENUM COFACTOR ASSEMBLY PROTEIN"/>
    <property type="match status" value="1"/>
</dbReference>
<sequence>MTPAELMPPDLAETAQTLRDREEPFAFATIVRTAGTTAAKPGAKAIIGADGNFLRGFLGGGCTRGAVKRAALLAIESGAPQLISVAPEELLSELGVSPGTVVDGVTYSRNGCPSRGTVDIFIEPCLPMPQLVVLGQSPVAEALAQLAPQFHWSVDRSVDPAALTAKMRAVVVATQGAGDLDALQSAMKTDTSYIAFVGSQKKFAALSQKLSAAGASDEQIAKVSAPAGLNIGAVTPEEIALSILGELIQLRRQKIERGTDTPPEERTS</sequence>
<evidence type="ECO:0000313" key="3">
    <source>
        <dbReference type="EMBL" id="GGE36990.1"/>
    </source>
</evidence>
<evidence type="ECO:0000313" key="4">
    <source>
        <dbReference type="Proteomes" id="UP000606730"/>
    </source>
</evidence>